<dbReference type="SUPFAM" id="SSF46689">
    <property type="entry name" value="Homeodomain-like"/>
    <property type="match status" value="2"/>
</dbReference>
<dbReference type="InterPro" id="IPR009057">
    <property type="entry name" value="Homeodomain-like_sf"/>
</dbReference>
<dbReference type="PANTHER" id="PTHR33795">
    <property type="entry name" value="INSERTION ELEMENT IS150 PROTEIN INSJ"/>
    <property type="match status" value="1"/>
</dbReference>
<dbReference type="STRING" id="81857.IV38_GL000768"/>
<evidence type="ECO:0000256" key="2">
    <source>
        <dbReference type="SAM" id="Coils"/>
    </source>
</evidence>
<accession>A0A0R2FEC7</accession>
<keyword evidence="2" id="KW-0175">Coiled coil</keyword>
<dbReference type="Pfam" id="PF13518">
    <property type="entry name" value="HTH_28"/>
    <property type="match status" value="1"/>
</dbReference>
<gene>
    <name evidence="4" type="ORF">IV38_GL000768</name>
    <name evidence="5" type="ORF">IV40_GL000601</name>
</gene>
<dbReference type="PANTHER" id="PTHR33795:SF1">
    <property type="entry name" value="INSERTION ELEMENT IS150 PROTEIN INSJ"/>
    <property type="match status" value="1"/>
</dbReference>
<proteinExistence type="inferred from homology"/>
<organism evidence="4 7">
    <name type="scientific">Lactobacillus selangorensis</name>
    <dbReference type="NCBI Taxonomy" id="81857"/>
    <lineage>
        <taxon>Bacteria</taxon>
        <taxon>Bacillati</taxon>
        <taxon>Bacillota</taxon>
        <taxon>Bacilli</taxon>
        <taxon>Lactobacillales</taxon>
        <taxon>Lactobacillaceae</taxon>
        <taxon>Lactobacillus</taxon>
    </lineage>
</organism>
<dbReference type="AlphaFoldDB" id="A0A0R2FEC7"/>
<feature type="domain" description="Insertion element IS150 protein InsJ-like helix-turn-helix" evidence="3">
    <location>
        <begin position="22"/>
        <end position="67"/>
    </location>
</feature>
<dbReference type="Proteomes" id="UP000051645">
    <property type="component" value="Unassembled WGS sequence"/>
</dbReference>
<protein>
    <submittedName>
        <fullName evidence="4">IS transposase</fullName>
    </submittedName>
</protein>
<evidence type="ECO:0000313" key="5">
    <source>
        <dbReference type="EMBL" id="KRN28518.1"/>
    </source>
</evidence>
<dbReference type="InterPro" id="IPR052057">
    <property type="entry name" value="IS150/IS1296_orfA-like"/>
</dbReference>
<dbReference type="EMBL" id="JQAT01000019">
    <property type="protein sequence ID" value="KRN26867.1"/>
    <property type="molecule type" value="Genomic_DNA"/>
</dbReference>
<feature type="coiled-coil region" evidence="2">
    <location>
        <begin position="132"/>
        <end position="159"/>
    </location>
</feature>
<evidence type="ECO:0000256" key="1">
    <source>
        <dbReference type="ARBA" id="ARBA00038232"/>
    </source>
</evidence>
<dbReference type="InterPro" id="IPR055247">
    <property type="entry name" value="InsJ-like_HTH"/>
</dbReference>
<reference evidence="6 7" key="1">
    <citation type="journal article" date="2015" name="Genome Announc.">
        <title>Expanding the biotechnology potential of lactobacilli through comparative genomics of 213 strains and associated genera.</title>
        <authorList>
            <person name="Sun Z."/>
            <person name="Harris H.M."/>
            <person name="McCann A."/>
            <person name="Guo C."/>
            <person name="Argimon S."/>
            <person name="Zhang W."/>
            <person name="Yang X."/>
            <person name="Jeffery I.B."/>
            <person name="Cooney J.C."/>
            <person name="Kagawa T.F."/>
            <person name="Liu W."/>
            <person name="Song Y."/>
            <person name="Salvetti E."/>
            <person name="Wrobel A."/>
            <person name="Rasinkangas P."/>
            <person name="Parkhill J."/>
            <person name="Rea M.C."/>
            <person name="O'Sullivan O."/>
            <person name="Ritari J."/>
            <person name="Douillard F.P."/>
            <person name="Paul Ross R."/>
            <person name="Yang R."/>
            <person name="Briner A.E."/>
            <person name="Felis G.E."/>
            <person name="de Vos W.M."/>
            <person name="Barrangou R."/>
            <person name="Klaenhammer T.R."/>
            <person name="Caufield P.W."/>
            <person name="Cui Y."/>
            <person name="Zhang H."/>
            <person name="O'Toole P.W."/>
        </authorList>
    </citation>
    <scope>NUCLEOTIDE SEQUENCE [LARGE SCALE GENOMIC DNA]</scope>
    <source>
        <strain evidence="4 7">ATCC BAA-66</strain>
        <strain evidence="5 6">DSM 13344</strain>
    </source>
</reference>
<sequence length="176" mass="20728">MNPLSWRKSKSGGFTMFSVEIKKKVILEYLEGKPAGLLMKKYGIKGSATIYQWLSHFKMFGIQGLENDLEKTYYDYSFKMEVIHWRSAHRASFPVAAQHFRLKNPVIIWDWEKKLLQGRLKSTRGRSSKMTKPKDEKTLKQLQDENDFLRARVAYLEKLDALIQKKKKSQIKKKPK</sequence>
<dbReference type="PATRIC" id="fig|81857.3.peg.769"/>
<dbReference type="EMBL" id="JQAZ01000016">
    <property type="protein sequence ID" value="KRN28518.1"/>
    <property type="molecule type" value="Genomic_DNA"/>
</dbReference>
<evidence type="ECO:0000313" key="4">
    <source>
        <dbReference type="EMBL" id="KRN26867.1"/>
    </source>
</evidence>
<evidence type="ECO:0000259" key="3">
    <source>
        <dbReference type="Pfam" id="PF13518"/>
    </source>
</evidence>
<dbReference type="Proteomes" id="UP000051751">
    <property type="component" value="Unassembled WGS sequence"/>
</dbReference>
<evidence type="ECO:0000313" key="7">
    <source>
        <dbReference type="Proteomes" id="UP000051751"/>
    </source>
</evidence>
<comment type="caution">
    <text evidence="4">The sequence shown here is derived from an EMBL/GenBank/DDBJ whole genome shotgun (WGS) entry which is preliminary data.</text>
</comment>
<evidence type="ECO:0000313" key="6">
    <source>
        <dbReference type="Proteomes" id="UP000051645"/>
    </source>
</evidence>
<comment type="similarity">
    <text evidence="1">Belongs to the IS150/IS1296 orfA family.</text>
</comment>
<name>A0A0R2FEC7_9LACO</name>
<keyword evidence="6" id="KW-1185">Reference proteome</keyword>